<evidence type="ECO:0000313" key="1">
    <source>
        <dbReference type="EMBL" id="ESZ89354.1"/>
    </source>
</evidence>
<sequence>MLGQFHGIVFRAGWISKLGSHLVNQAHRVKTLSAAKLGYLLGVVLTCMSLISCLDRQSSFFSGLDANFDNKISFAEWWHYYGSGQKDLISSSRRDFYLADCDKDDLLSWDEYWNHRKRHNYCPHFDALRQAGINATLVYLISEEQRLLEKTYSAEGAGATN</sequence>
<gene>
    <name evidence="1" type="ORF">KT71_003316</name>
</gene>
<evidence type="ECO:0008006" key="3">
    <source>
        <dbReference type="Google" id="ProtNLM"/>
    </source>
</evidence>
<dbReference type="AlphaFoldDB" id="V7HUV8"/>
<evidence type="ECO:0000313" key="2">
    <source>
        <dbReference type="Proteomes" id="UP000019205"/>
    </source>
</evidence>
<proteinExistence type="predicted"/>
<accession>V7HUV8</accession>
<reference evidence="1 2" key="2">
    <citation type="journal article" date="2009" name="PLoS ONE">
        <title>The photosynthetic apparatus and its regulation in the aerobic gammaproteobacterium Congregibacter litoralis gen. nov., sp. nov.</title>
        <authorList>
            <person name="Spring S."/>
            <person name="Lunsdorf H."/>
            <person name="Fuchs B.M."/>
            <person name="Tindall B.J."/>
        </authorList>
    </citation>
    <scope>NUCLEOTIDE SEQUENCE [LARGE SCALE GENOMIC DNA]</scope>
    <source>
        <strain evidence="1">KT71</strain>
    </source>
</reference>
<comment type="caution">
    <text evidence="1">The sequence shown here is derived from an EMBL/GenBank/DDBJ whole genome shotgun (WGS) entry which is preliminary data.</text>
</comment>
<name>V7HUV8_9GAMM</name>
<dbReference type="SUPFAM" id="SSF47473">
    <property type="entry name" value="EF-hand"/>
    <property type="match status" value="1"/>
</dbReference>
<organism evidence="1 2">
    <name type="scientific">Congregibacter litoralis KT71</name>
    <dbReference type="NCBI Taxonomy" id="314285"/>
    <lineage>
        <taxon>Bacteria</taxon>
        <taxon>Pseudomonadati</taxon>
        <taxon>Pseudomonadota</taxon>
        <taxon>Gammaproteobacteria</taxon>
        <taxon>Cellvibrionales</taxon>
        <taxon>Halieaceae</taxon>
        <taxon>Congregibacter</taxon>
    </lineage>
</organism>
<protein>
    <recommendedName>
        <fullName evidence="3">EF-hand domain-containing protein</fullName>
    </recommendedName>
</protein>
<dbReference type="HOGENOM" id="CLU_1640886_0_0_6"/>
<keyword evidence="2" id="KW-1185">Reference proteome</keyword>
<dbReference type="EMBL" id="AAOA02000003">
    <property type="protein sequence ID" value="ESZ89354.1"/>
    <property type="molecule type" value="Genomic_DNA"/>
</dbReference>
<dbReference type="Proteomes" id="UP000019205">
    <property type="component" value="Chromosome"/>
</dbReference>
<reference evidence="1 2" key="1">
    <citation type="journal article" date="2007" name="Proc. Natl. Acad. Sci. U.S.A.">
        <title>Characterization of a marine gammaproteobacterium capable of aerobic anoxygenic photosynthesis.</title>
        <authorList>
            <person name="Fuchs B.M."/>
            <person name="Spring S."/>
            <person name="Teeling H."/>
            <person name="Quast C."/>
            <person name="Wulf J."/>
            <person name="Schattenhofer M."/>
            <person name="Yan S."/>
            <person name="Ferriera S."/>
            <person name="Johnson J."/>
            <person name="Glockner F.O."/>
            <person name="Amann R."/>
        </authorList>
    </citation>
    <scope>NUCLEOTIDE SEQUENCE [LARGE SCALE GENOMIC DNA]</scope>
    <source>
        <strain evidence="1">KT71</strain>
    </source>
</reference>
<dbReference type="InterPro" id="IPR011992">
    <property type="entry name" value="EF-hand-dom_pair"/>
</dbReference>